<dbReference type="Gramene" id="TuG1812G0200002791.01.T02">
    <property type="protein sequence ID" value="TuG1812G0200002791.01.T02.cds338870"/>
    <property type="gene ID" value="TuG1812G0200002791.01"/>
</dbReference>
<keyword evidence="3" id="KW-1185">Reference proteome</keyword>
<dbReference type="Gramene" id="TuG1812G0200002791.01.T01">
    <property type="protein sequence ID" value="TuG1812G0200002791.01.T01.cds338868"/>
    <property type="gene ID" value="TuG1812G0200002791.01"/>
</dbReference>
<dbReference type="AlphaFoldDB" id="A0A8R7TH67"/>
<reference evidence="2" key="2">
    <citation type="submission" date="2018-03" db="EMBL/GenBank/DDBJ databases">
        <title>The Triticum urartu genome reveals the dynamic nature of wheat genome evolution.</title>
        <authorList>
            <person name="Ling H."/>
            <person name="Ma B."/>
            <person name="Shi X."/>
            <person name="Liu H."/>
            <person name="Dong L."/>
            <person name="Sun H."/>
            <person name="Cao Y."/>
            <person name="Gao Q."/>
            <person name="Zheng S."/>
            <person name="Li Y."/>
            <person name="Yu Y."/>
            <person name="Du H."/>
            <person name="Qi M."/>
            <person name="Li Y."/>
            <person name="Yu H."/>
            <person name="Cui Y."/>
            <person name="Wang N."/>
            <person name="Chen C."/>
            <person name="Wu H."/>
            <person name="Zhao Y."/>
            <person name="Zhang J."/>
            <person name="Li Y."/>
            <person name="Zhou W."/>
            <person name="Zhang B."/>
            <person name="Hu W."/>
            <person name="Eijk M."/>
            <person name="Tang J."/>
            <person name="Witsenboer H."/>
            <person name="Zhao S."/>
            <person name="Li Z."/>
            <person name="Zhang A."/>
            <person name="Wang D."/>
            <person name="Liang C."/>
        </authorList>
    </citation>
    <scope>NUCLEOTIDE SEQUENCE [LARGE SCALE GENOMIC DNA]</scope>
    <source>
        <strain evidence="2">cv. G1812</strain>
    </source>
</reference>
<feature type="region of interest" description="Disordered" evidence="1">
    <location>
        <begin position="17"/>
        <end position="49"/>
    </location>
</feature>
<reference evidence="3" key="1">
    <citation type="journal article" date="2013" name="Nature">
        <title>Draft genome of the wheat A-genome progenitor Triticum urartu.</title>
        <authorList>
            <person name="Ling H.Q."/>
            <person name="Zhao S."/>
            <person name="Liu D."/>
            <person name="Wang J."/>
            <person name="Sun H."/>
            <person name="Zhang C."/>
            <person name="Fan H."/>
            <person name="Li D."/>
            <person name="Dong L."/>
            <person name="Tao Y."/>
            <person name="Gao C."/>
            <person name="Wu H."/>
            <person name="Li Y."/>
            <person name="Cui Y."/>
            <person name="Guo X."/>
            <person name="Zheng S."/>
            <person name="Wang B."/>
            <person name="Yu K."/>
            <person name="Liang Q."/>
            <person name="Yang W."/>
            <person name="Lou X."/>
            <person name="Chen J."/>
            <person name="Feng M."/>
            <person name="Jian J."/>
            <person name="Zhang X."/>
            <person name="Luo G."/>
            <person name="Jiang Y."/>
            <person name="Liu J."/>
            <person name="Wang Z."/>
            <person name="Sha Y."/>
            <person name="Zhang B."/>
            <person name="Wu H."/>
            <person name="Tang D."/>
            <person name="Shen Q."/>
            <person name="Xue P."/>
            <person name="Zou S."/>
            <person name="Wang X."/>
            <person name="Liu X."/>
            <person name="Wang F."/>
            <person name="Yang Y."/>
            <person name="An X."/>
            <person name="Dong Z."/>
            <person name="Zhang K."/>
            <person name="Zhang X."/>
            <person name="Luo M.C."/>
            <person name="Dvorak J."/>
            <person name="Tong Y."/>
            <person name="Wang J."/>
            <person name="Yang H."/>
            <person name="Li Z."/>
            <person name="Wang D."/>
            <person name="Zhang A."/>
            <person name="Wang J."/>
        </authorList>
    </citation>
    <scope>NUCLEOTIDE SEQUENCE</scope>
    <source>
        <strain evidence="3">cv. G1812</strain>
    </source>
</reference>
<accession>A0A8R7TH67</accession>
<dbReference type="Proteomes" id="UP000015106">
    <property type="component" value="Chromosome 2"/>
</dbReference>
<evidence type="ECO:0000256" key="1">
    <source>
        <dbReference type="SAM" id="MobiDB-lite"/>
    </source>
</evidence>
<protein>
    <submittedName>
        <fullName evidence="2">Uncharacterized protein</fullName>
    </submittedName>
</protein>
<evidence type="ECO:0000313" key="3">
    <source>
        <dbReference type="Proteomes" id="UP000015106"/>
    </source>
</evidence>
<organism evidence="2 3">
    <name type="scientific">Triticum urartu</name>
    <name type="common">Red wild einkorn</name>
    <name type="synonym">Crithodium urartu</name>
    <dbReference type="NCBI Taxonomy" id="4572"/>
    <lineage>
        <taxon>Eukaryota</taxon>
        <taxon>Viridiplantae</taxon>
        <taxon>Streptophyta</taxon>
        <taxon>Embryophyta</taxon>
        <taxon>Tracheophyta</taxon>
        <taxon>Spermatophyta</taxon>
        <taxon>Magnoliopsida</taxon>
        <taxon>Liliopsida</taxon>
        <taxon>Poales</taxon>
        <taxon>Poaceae</taxon>
        <taxon>BOP clade</taxon>
        <taxon>Pooideae</taxon>
        <taxon>Triticodae</taxon>
        <taxon>Triticeae</taxon>
        <taxon>Triticinae</taxon>
        <taxon>Triticum</taxon>
    </lineage>
</organism>
<reference evidence="2" key="3">
    <citation type="submission" date="2022-06" db="UniProtKB">
        <authorList>
            <consortium name="EnsemblPlants"/>
        </authorList>
    </citation>
    <scope>IDENTIFICATION</scope>
</reference>
<dbReference type="EnsemblPlants" id="TuG1812G0200002791.01.T01">
    <property type="protein sequence ID" value="TuG1812G0200002791.01.T01.cds338868"/>
    <property type="gene ID" value="TuG1812G0200002791.01"/>
</dbReference>
<dbReference type="EnsemblPlants" id="TuG1812G0200002791.01.T02">
    <property type="protein sequence ID" value="TuG1812G0200002791.01.T02.cds338870"/>
    <property type="gene ID" value="TuG1812G0200002791.01"/>
</dbReference>
<proteinExistence type="predicted"/>
<sequence>MNYQRRLCSTSFLSDDCGGHGNKDDGAGAGGMTPEARYTPLSRTSSAPPFSLDAVATRGQIGQCKGTARARRRQ</sequence>
<feature type="compositionally biased region" description="Basic and acidic residues" evidence="1">
    <location>
        <begin position="17"/>
        <end position="26"/>
    </location>
</feature>
<evidence type="ECO:0000313" key="2">
    <source>
        <dbReference type="EnsemblPlants" id="TuG1812G0200002791.01.T02.cds338870"/>
    </source>
</evidence>
<name>A0A8R7TH67_TRIUA</name>